<dbReference type="EMBL" id="JASZYV010000001">
    <property type="protein sequence ID" value="MDM0042980.1"/>
    <property type="molecule type" value="Genomic_DNA"/>
</dbReference>
<dbReference type="PROSITE" id="PS51833">
    <property type="entry name" value="HDOD"/>
    <property type="match status" value="1"/>
</dbReference>
<feature type="domain" description="HDOD" evidence="1">
    <location>
        <begin position="240"/>
        <end position="425"/>
    </location>
</feature>
<dbReference type="PANTHER" id="PTHR33525:SF4">
    <property type="entry name" value="CYCLIC DI-GMP PHOSPHODIESTERASE CDGJ"/>
    <property type="match status" value="1"/>
</dbReference>
<dbReference type="Proteomes" id="UP001174908">
    <property type="component" value="Unassembled WGS sequence"/>
</dbReference>
<proteinExistence type="predicted"/>
<keyword evidence="3" id="KW-1185">Reference proteome</keyword>
<sequence length="445" mass="48355">MFDFEFLKRSAAGNAASGSAAAPGSAPDGLLQGTQGDAANGYLGCALLLDAQMRVQGYRMSWRVPGGQVDPVESTRAMLSCLARHLNPEEEGWRLGNRPVHVDIDADALFLPELQELPPENVVLRMSLDEVLDPDIRTMVAFMREQGFGLLLSGGDKLPSAIAADPELLMLATHLDVDDGDEALIDALRASAPAGQLLRPLVATRMLGWEHFDRCTAMQVEVFVDEHHPGPQVKVESDELHPDAMQLVQLMQMLQRNEKIAVIETALKRDAALTYRLLRHINSPAIGAGVEITSMRHAVAMLGYSPLFRWLSVLLATTSGVSSPFMMKRAIMRGRFVELMGRGMLAAGEADNLFVVGMFSLMDQLLGMPMREVLAHVQLTDAVQQAILSRQGVYAPFLELVEASVADEGQLAKRAEALFASADQVNAAHLQALAWAREISQAGNA</sequence>
<accession>A0ABT7N525</accession>
<evidence type="ECO:0000313" key="2">
    <source>
        <dbReference type="EMBL" id="MDM0042980.1"/>
    </source>
</evidence>
<dbReference type="InterPro" id="IPR013976">
    <property type="entry name" value="HDOD"/>
</dbReference>
<comment type="caution">
    <text evidence="2">The sequence shown here is derived from an EMBL/GenBank/DDBJ whole genome shotgun (WGS) entry which is preliminary data.</text>
</comment>
<reference evidence="2" key="1">
    <citation type="submission" date="2023-06" db="EMBL/GenBank/DDBJ databases">
        <authorList>
            <person name="Jiang Y."/>
            <person name="Liu Q."/>
        </authorList>
    </citation>
    <scope>NUCLEOTIDE SEQUENCE</scope>
    <source>
        <strain evidence="2">CGMCC 1.12089</strain>
    </source>
</reference>
<organism evidence="2 3">
    <name type="scientific">Variovorax dokdonensis</name>
    <dbReference type="NCBI Taxonomy" id="344883"/>
    <lineage>
        <taxon>Bacteria</taxon>
        <taxon>Pseudomonadati</taxon>
        <taxon>Pseudomonadota</taxon>
        <taxon>Betaproteobacteria</taxon>
        <taxon>Burkholderiales</taxon>
        <taxon>Comamonadaceae</taxon>
        <taxon>Variovorax</taxon>
    </lineage>
</organism>
<dbReference type="PANTHER" id="PTHR33525">
    <property type="match status" value="1"/>
</dbReference>
<gene>
    <name evidence="2" type="ORF">QTH91_00660</name>
</gene>
<dbReference type="InterPro" id="IPR052340">
    <property type="entry name" value="RNase_Y/CdgJ"/>
</dbReference>
<name>A0ABT7N525_9BURK</name>
<dbReference type="RefSeq" id="WP_286658109.1">
    <property type="nucleotide sequence ID" value="NZ_JASZYV010000001.1"/>
</dbReference>
<evidence type="ECO:0000259" key="1">
    <source>
        <dbReference type="PROSITE" id="PS51833"/>
    </source>
</evidence>
<dbReference type="Gene3D" id="1.10.3210.10">
    <property type="entry name" value="Hypothetical protein af1432"/>
    <property type="match status" value="1"/>
</dbReference>
<protein>
    <submittedName>
        <fullName evidence="2">HDOD domain-containing protein</fullName>
    </submittedName>
</protein>
<dbReference type="SUPFAM" id="SSF109604">
    <property type="entry name" value="HD-domain/PDEase-like"/>
    <property type="match status" value="1"/>
</dbReference>
<evidence type="ECO:0000313" key="3">
    <source>
        <dbReference type="Proteomes" id="UP001174908"/>
    </source>
</evidence>
<dbReference type="Pfam" id="PF08668">
    <property type="entry name" value="HDOD"/>
    <property type="match status" value="1"/>
</dbReference>